<evidence type="ECO:0000259" key="2">
    <source>
        <dbReference type="SMART" id="SM00014"/>
    </source>
</evidence>
<sequence length="184" mass="20067">MDNSIFNVIMPLLTNFGSLIAWSLVCALIFIFGGQYGKKVAILGLLALFLSSTAVLVLKYVIAEPRPFLVLNHVHLLTTENDYSFPSGHAAASFAAAVAIGKKYSFIIKRKSYKLIYPLLAFAAAIGFSRVYIGVHYPLDVISGAIIGTVFALAVVRFENQISNFIGLERILNINIAGKLKDII</sequence>
<dbReference type="Pfam" id="PF01569">
    <property type="entry name" value="PAP2"/>
    <property type="match status" value="1"/>
</dbReference>
<dbReference type="EMBL" id="JAPVES010000024">
    <property type="protein sequence ID" value="MCZ3371204.1"/>
    <property type="molecule type" value="Genomic_DNA"/>
</dbReference>
<reference evidence="3" key="1">
    <citation type="submission" date="2022-12" db="EMBL/GenBank/DDBJ databases">
        <title>Reclassification of two methanogenic archaea species isolated from the Kolyma lowland permafrost.</title>
        <authorList>
            <person name="Trubitsyn V.E."/>
            <person name="Rivkina E.M."/>
            <person name="Shcherbakova V.A."/>
        </authorList>
    </citation>
    <scope>NUCLEOTIDE SEQUENCE</scope>
    <source>
        <strain evidence="3">M2</strain>
        <strain evidence="4">MK4</strain>
    </source>
</reference>
<dbReference type="AlphaFoldDB" id="A0A9E5DLL5"/>
<protein>
    <submittedName>
        <fullName evidence="3">Phosphatase PAP2 family protein</fullName>
    </submittedName>
</protein>
<feature type="transmembrane region" description="Helical" evidence="1">
    <location>
        <begin position="12"/>
        <end position="33"/>
    </location>
</feature>
<dbReference type="Gene3D" id="1.20.144.10">
    <property type="entry name" value="Phosphatidic acid phosphatase type 2/haloperoxidase"/>
    <property type="match status" value="1"/>
</dbReference>
<keyword evidence="5" id="KW-1185">Reference proteome</keyword>
<keyword evidence="1" id="KW-1133">Transmembrane helix</keyword>
<comment type="caution">
    <text evidence="3">The sequence shown here is derived from an EMBL/GenBank/DDBJ whole genome shotgun (WGS) entry which is preliminary data.</text>
</comment>
<feature type="domain" description="Phosphatidic acid phosphatase type 2/haloperoxidase" evidence="2">
    <location>
        <begin position="42"/>
        <end position="156"/>
    </location>
</feature>
<dbReference type="Proteomes" id="UP001068021">
    <property type="component" value="Unassembled WGS sequence"/>
</dbReference>
<evidence type="ECO:0000313" key="3">
    <source>
        <dbReference type="EMBL" id="MCZ3365740.1"/>
    </source>
</evidence>
<dbReference type="GO" id="GO:0042392">
    <property type="term" value="F:sphingosine-1-phosphate phosphatase activity"/>
    <property type="evidence" value="ECO:0007669"/>
    <property type="project" value="TreeGrafter"/>
</dbReference>
<dbReference type="PANTHER" id="PTHR14969:SF13">
    <property type="entry name" value="AT30094P"/>
    <property type="match status" value="1"/>
</dbReference>
<accession>A0A9E5DLL5</accession>
<dbReference type="Proteomes" id="UP001074446">
    <property type="component" value="Unassembled WGS sequence"/>
</dbReference>
<dbReference type="PANTHER" id="PTHR14969">
    <property type="entry name" value="SPHINGOSINE-1-PHOSPHATE PHOSPHOHYDROLASE"/>
    <property type="match status" value="1"/>
</dbReference>
<gene>
    <name evidence="4" type="ORF">O3H35_00985</name>
    <name evidence="3" type="ORF">O3H54_07570</name>
</gene>
<evidence type="ECO:0000256" key="1">
    <source>
        <dbReference type="SAM" id="Phobius"/>
    </source>
</evidence>
<feature type="transmembrane region" description="Helical" evidence="1">
    <location>
        <begin position="40"/>
        <end position="63"/>
    </location>
</feature>
<dbReference type="InterPro" id="IPR036938">
    <property type="entry name" value="PAP2/HPO_sf"/>
</dbReference>
<keyword evidence="1" id="KW-0472">Membrane</keyword>
<evidence type="ECO:0000313" key="4">
    <source>
        <dbReference type="EMBL" id="MCZ3371204.1"/>
    </source>
</evidence>
<dbReference type="SUPFAM" id="SSF48317">
    <property type="entry name" value="Acid phosphatase/Vanadium-dependent haloperoxidase"/>
    <property type="match status" value="1"/>
</dbReference>
<evidence type="ECO:0000313" key="5">
    <source>
        <dbReference type="Proteomes" id="UP001068021"/>
    </source>
</evidence>
<keyword evidence="1" id="KW-0812">Transmembrane</keyword>
<dbReference type="InterPro" id="IPR000326">
    <property type="entry name" value="PAP2/HPO"/>
</dbReference>
<feature type="transmembrane region" description="Helical" evidence="1">
    <location>
        <begin position="139"/>
        <end position="158"/>
    </location>
</feature>
<dbReference type="SMART" id="SM00014">
    <property type="entry name" value="acidPPc"/>
    <property type="match status" value="1"/>
</dbReference>
<dbReference type="EMBL" id="JAPVER010000020">
    <property type="protein sequence ID" value="MCZ3365740.1"/>
    <property type="molecule type" value="Genomic_DNA"/>
</dbReference>
<dbReference type="RefSeq" id="WP_245611191.1">
    <property type="nucleotide sequence ID" value="NZ_JAPVER010000020.1"/>
</dbReference>
<organism evidence="3 5">
    <name type="scientific">Methanobacterium veterum</name>
    <dbReference type="NCBI Taxonomy" id="408577"/>
    <lineage>
        <taxon>Archaea</taxon>
        <taxon>Methanobacteriati</taxon>
        <taxon>Methanobacteriota</taxon>
        <taxon>Methanomada group</taxon>
        <taxon>Methanobacteria</taxon>
        <taxon>Methanobacteriales</taxon>
        <taxon>Methanobacteriaceae</taxon>
        <taxon>Methanobacterium</taxon>
    </lineage>
</organism>
<feature type="transmembrane region" description="Helical" evidence="1">
    <location>
        <begin position="113"/>
        <end position="133"/>
    </location>
</feature>
<name>A0A9E5DLL5_9EURY</name>
<proteinExistence type="predicted"/>